<evidence type="ECO:0000313" key="10">
    <source>
        <dbReference type="EMBL" id="QDQ27181.1"/>
    </source>
</evidence>
<dbReference type="OrthoDB" id="5496274at2"/>
<dbReference type="SMART" id="SM00448">
    <property type="entry name" value="REC"/>
    <property type="match status" value="1"/>
</dbReference>
<dbReference type="Pfam" id="PF14532">
    <property type="entry name" value="Sigma54_activ_2"/>
    <property type="match status" value="1"/>
</dbReference>
<dbReference type="GO" id="GO:0005524">
    <property type="term" value="F:ATP binding"/>
    <property type="evidence" value="ECO:0007669"/>
    <property type="project" value="UniProtKB-KW"/>
</dbReference>
<name>A0A516SG95_9NEIS</name>
<dbReference type="EMBL" id="CP041730">
    <property type="protein sequence ID" value="QDQ27181.1"/>
    <property type="molecule type" value="Genomic_DNA"/>
</dbReference>
<dbReference type="CDD" id="cd00009">
    <property type="entry name" value="AAA"/>
    <property type="match status" value="1"/>
</dbReference>
<keyword evidence="6" id="KW-0804">Transcription</keyword>
<dbReference type="Gene3D" id="3.40.50.2300">
    <property type="match status" value="1"/>
</dbReference>
<dbReference type="InterPro" id="IPR001789">
    <property type="entry name" value="Sig_transdc_resp-reg_receiver"/>
</dbReference>
<dbReference type="SUPFAM" id="SSF52172">
    <property type="entry name" value="CheY-like"/>
    <property type="match status" value="1"/>
</dbReference>
<keyword evidence="5" id="KW-0805">Transcription regulation</keyword>
<dbReference type="InterPro" id="IPR002078">
    <property type="entry name" value="Sigma_54_int"/>
</dbReference>
<dbReference type="PROSITE" id="PS50045">
    <property type="entry name" value="SIGMA54_INTERACT_4"/>
    <property type="match status" value="1"/>
</dbReference>
<dbReference type="PANTHER" id="PTHR32071">
    <property type="entry name" value="TRANSCRIPTIONAL REGULATORY PROTEIN"/>
    <property type="match status" value="1"/>
</dbReference>
<organism evidence="10 11">
    <name type="scientific">Chitinimonas arctica</name>
    <dbReference type="NCBI Taxonomy" id="2594795"/>
    <lineage>
        <taxon>Bacteria</taxon>
        <taxon>Pseudomonadati</taxon>
        <taxon>Pseudomonadota</taxon>
        <taxon>Betaproteobacteria</taxon>
        <taxon>Neisseriales</taxon>
        <taxon>Chitinibacteraceae</taxon>
        <taxon>Chitinimonas</taxon>
    </lineage>
</organism>
<dbReference type="Gene3D" id="3.40.50.300">
    <property type="entry name" value="P-loop containing nucleotide triphosphate hydrolases"/>
    <property type="match status" value="1"/>
</dbReference>
<dbReference type="PROSITE" id="PS50110">
    <property type="entry name" value="RESPONSE_REGULATORY"/>
    <property type="match status" value="1"/>
</dbReference>
<keyword evidence="1 7" id="KW-0597">Phosphoprotein</keyword>
<evidence type="ECO:0000259" key="8">
    <source>
        <dbReference type="PROSITE" id="PS50045"/>
    </source>
</evidence>
<dbReference type="InterPro" id="IPR009057">
    <property type="entry name" value="Homeodomain-like_sf"/>
</dbReference>
<accession>A0A516SG95</accession>
<evidence type="ECO:0000313" key="11">
    <source>
        <dbReference type="Proteomes" id="UP000317550"/>
    </source>
</evidence>
<dbReference type="PANTHER" id="PTHR32071:SF17">
    <property type="entry name" value="TRANSCRIPTIONAL REGULATOR (NTRC FAMILY)"/>
    <property type="match status" value="1"/>
</dbReference>
<dbReference type="InterPro" id="IPR058031">
    <property type="entry name" value="AAA_lid_NorR"/>
</dbReference>
<feature type="domain" description="Sigma-54 factor interaction" evidence="8">
    <location>
        <begin position="136"/>
        <end position="330"/>
    </location>
</feature>
<dbReference type="Proteomes" id="UP000317550">
    <property type="component" value="Chromosome"/>
</dbReference>
<protein>
    <submittedName>
        <fullName evidence="10">Sigma-54-dependent Fis family transcriptional regulator</fullName>
    </submittedName>
</protein>
<reference evidence="11" key="1">
    <citation type="submission" date="2019-07" db="EMBL/GenBank/DDBJ databases">
        <title>Chitinimonas sp. nov., isolated from Ny-Alesund, arctica soil.</title>
        <authorList>
            <person name="Xu Q."/>
            <person name="Peng F."/>
        </authorList>
    </citation>
    <scope>NUCLEOTIDE SEQUENCE [LARGE SCALE GENOMIC DNA]</scope>
    <source>
        <strain evidence="11">R3-44</strain>
    </source>
</reference>
<evidence type="ECO:0000256" key="1">
    <source>
        <dbReference type="ARBA" id="ARBA00022553"/>
    </source>
</evidence>
<feature type="domain" description="Response regulatory" evidence="9">
    <location>
        <begin position="5"/>
        <end position="120"/>
    </location>
</feature>
<evidence type="ECO:0000256" key="2">
    <source>
        <dbReference type="ARBA" id="ARBA00022741"/>
    </source>
</evidence>
<dbReference type="Pfam" id="PF02954">
    <property type="entry name" value="HTH_8"/>
    <property type="match status" value="1"/>
</dbReference>
<dbReference type="InterPro" id="IPR027417">
    <property type="entry name" value="P-loop_NTPase"/>
</dbReference>
<evidence type="ECO:0000256" key="4">
    <source>
        <dbReference type="ARBA" id="ARBA00023012"/>
    </source>
</evidence>
<sequence length="424" mass="46691">MGSNDILIVDDEIGIRELLSEILQDEGYRVVVAENAAQARQFRNKGRPSLVLLDIWMPDTDGVTLLKEWGSNGQLTMPVVMMSGHATIDTAVEATRIGAFDFLEKPIGLQKLLATVKRALKHGEVQPKVAENSLAGLGKSPLILILKKQLDQSQNLAFPLLLTGEPGSGFVACARYLSPSTAPFVAPDSQDALIDSGADLVARAANGSLFLRDIGHYERKAQSALVSLLPKLDKHNVRLICATSRSLPELIDRFDPALFTYLSQIVVPLPALREHRDDIPELAEHILASVVESSKTSPRRFASSALNALRQHDWPGNHEQLHNIVKSLALTSTEVEIDAAPVNRVLSQFSPPRAQAVTVSGPQFNFDQPLRDARDEFERAYFDHHIGLEGGNMSRVADKVGLERTHLYRKLKQLGVQVIKRPRV</sequence>
<dbReference type="FunFam" id="3.40.50.2300:FF:000018">
    <property type="entry name" value="DNA-binding transcriptional regulator NtrC"/>
    <property type="match status" value="1"/>
</dbReference>
<dbReference type="RefSeq" id="WP_144278574.1">
    <property type="nucleotide sequence ID" value="NZ_CP041730.1"/>
</dbReference>
<dbReference type="Gene3D" id="1.10.10.60">
    <property type="entry name" value="Homeodomain-like"/>
    <property type="match status" value="1"/>
</dbReference>
<keyword evidence="2" id="KW-0547">Nucleotide-binding</keyword>
<dbReference type="Pfam" id="PF00072">
    <property type="entry name" value="Response_reg"/>
    <property type="match status" value="1"/>
</dbReference>
<dbReference type="SUPFAM" id="SSF46689">
    <property type="entry name" value="Homeodomain-like"/>
    <property type="match status" value="1"/>
</dbReference>
<evidence type="ECO:0000256" key="3">
    <source>
        <dbReference type="ARBA" id="ARBA00022840"/>
    </source>
</evidence>
<gene>
    <name evidence="10" type="ORF">FNU76_12865</name>
</gene>
<keyword evidence="11" id="KW-1185">Reference proteome</keyword>
<feature type="modified residue" description="4-aspartylphosphate" evidence="7">
    <location>
        <position position="54"/>
    </location>
</feature>
<keyword evidence="3" id="KW-0067">ATP-binding</keyword>
<dbReference type="SUPFAM" id="SSF52540">
    <property type="entry name" value="P-loop containing nucleoside triphosphate hydrolases"/>
    <property type="match status" value="1"/>
</dbReference>
<dbReference type="GO" id="GO:0000160">
    <property type="term" value="P:phosphorelay signal transduction system"/>
    <property type="evidence" value="ECO:0007669"/>
    <property type="project" value="UniProtKB-KW"/>
</dbReference>
<dbReference type="AlphaFoldDB" id="A0A516SG95"/>
<dbReference type="GO" id="GO:0006355">
    <property type="term" value="P:regulation of DNA-templated transcription"/>
    <property type="evidence" value="ECO:0007669"/>
    <property type="project" value="InterPro"/>
</dbReference>
<dbReference type="Pfam" id="PF25601">
    <property type="entry name" value="AAA_lid_14"/>
    <property type="match status" value="1"/>
</dbReference>
<evidence type="ECO:0000259" key="9">
    <source>
        <dbReference type="PROSITE" id="PS50110"/>
    </source>
</evidence>
<proteinExistence type="predicted"/>
<dbReference type="InterPro" id="IPR002197">
    <property type="entry name" value="HTH_Fis"/>
</dbReference>
<dbReference type="KEGG" id="cari:FNU76_12865"/>
<evidence type="ECO:0000256" key="6">
    <source>
        <dbReference type="ARBA" id="ARBA00023163"/>
    </source>
</evidence>
<evidence type="ECO:0000256" key="5">
    <source>
        <dbReference type="ARBA" id="ARBA00023015"/>
    </source>
</evidence>
<dbReference type="Gene3D" id="1.10.8.60">
    <property type="match status" value="1"/>
</dbReference>
<keyword evidence="4" id="KW-0902">Two-component regulatory system</keyword>
<evidence type="ECO:0000256" key="7">
    <source>
        <dbReference type="PROSITE-ProRule" id="PRU00169"/>
    </source>
</evidence>
<dbReference type="GO" id="GO:0043565">
    <property type="term" value="F:sequence-specific DNA binding"/>
    <property type="evidence" value="ECO:0007669"/>
    <property type="project" value="InterPro"/>
</dbReference>
<dbReference type="InterPro" id="IPR011006">
    <property type="entry name" value="CheY-like_superfamily"/>
</dbReference>
<dbReference type="CDD" id="cd17550">
    <property type="entry name" value="REC_NtrX-like"/>
    <property type="match status" value="1"/>
</dbReference>